<keyword evidence="1" id="KW-0233">DNA recombination</keyword>
<sequence>MPYRLWVAILVSRDTGLRISEVAGLRVADVNTARRRLSLVGSFDPEGVWREHTKGHRAGIELPFGAAQHQENSAVNDQISTLDTEGFAMPAVMQDSAILDTDPDELITRHRAMELLGVTRPPAWRRLVRDGEIAIFQPAAGPKPAYVVPRRAAER</sequence>
<accession>A0A2N3XXC5</accession>
<dbReference type="GO" id="GO:0015074">
    <property type="term" value="P:DNA integration"/>
    <property type="evidence" value="ECO:0007669"/>
    <property type="project" value="InterPro"/>
</dbReference>
<proteinExistence type="predicted"/>
<protein>
    <submittedName>
        <fullName evidence="2">Phage integrase family protein</fullName>
    </submittedName>
</protein>
<gene>
    <name evidence="2" type="ORF">A8926_3021</name>
</gene>
<keyword evidence="3" id="KW-1185">Reference proteome</keyword>
<organism evidence="2 3">
    <name type="scientific">Saccharopolyspora spinosa</name>
    <dbReference type="NCBI Taxonomy" id="60894"/>
    <lineage>
        <taxon>Bacteria</taxon>
        <taxon>Bacillati</taxon>
        <taxon>Actinomycetota</taxon>
        <taxon>Actinomycetes</taxon>
        <taxon>Pseudonocardiales</taxon>
        <taxon>Pseudonocardiaceae</taxon>
        <taxon>Saccharopolyspora</taxon>
    </lineage>
</organism>
<name>A0A2N3XXC5_SACSN</name>
<reference evidence="2" key="1">
    <citation type="submission" date="2017-12" db="EMBL/GenBank/DDBJ databases">
        <title>Sequencing the genomes of 1000 Actinobacteria strains.</title>
        <authorList>
            <person name="Klenk H.-P."/>
        </authorList>
    </citation>
    <scope>NUCLEOTIDE SEQUENCE [LARGE SCALE GENOMIC DNA]</scope>
    <source>
        <strain evidence="2">DSM 44228</strain>
    </source>
</reference>
<dbReference type="Proteomes" id="UP000233786">
    <property type="component" value="Unassembled WGS sequence"/>
</dbReference>
<dbReference type="InterPro" id="IPR013762">
    <property type="entry name" value="Integrase-like_cat_sf"/>
</dbReference>
<dbReference type="InterPro" id="IPR011010">
    <property type="entry name" value="DNA_brk_join_enz"/>
</dbReference>
<evidence type="ECO:0000313" key="2">
    <source>
        <dbReference type="EMBL" id="PKW15327.1"/>
    </source>
</evidence>
<dbReference type="GO" id="GO:0006310">
    <property type="term" value="P:DNA recombination"/>
    <property type="evidence" value="ECO:0007669"/>
    <property type="project" value="UniProtKB-KW"/>
</dbReference>
<dbReference type="GO" id="GO:0003677">
    <property type="term" value="F:DNA binding"/>
    <property type="evidence" value="ECO:0007669"/>
    <property type="project" value="InterPro"/>
</dbReference>
<evidence type="ECO:0000313" key="3">
    <source>
        <dbReference type="Proteomes" id="UP000233786"/>
    </source>
</evidence>
<dbReference type="AlphaFoldDB" id="A0A2N3XXC5"/>
<dbReference type="EMBL" id="PJNB01000001">
    <property type="protein sequence ID" value="PKW15327.1"/>
    <property type="molecule type" value="Genomic_DNA"/>
</dbReference>
<dbReference type="Gene3D" id="1.10.443.10">
    <property type="entry name" value="Intergrase catalytic core"/>
    <property type="match status" value="1"/>
</dbReference>
<dbReference type="SUPFAM" id="SSF56349">
    <property type="entry name" value="DNA breaking-rejoining enzymes"/>
    <property type="match status" value="1"/>
</dbReference>
<dbReference type="STRING" id="994479.GCA_000194155_02420"/>
<evidence type="ECO:0000256" key="1">
    <source>
        <dbReference type="ARBA" id="ARBA00023172"/>
    </source>
</evidence>
<dbReference type="OrthoDB" id="10005600at2"/>
<comment type="caution">
    <text evidence="2">The sequence shown here is derived from an EMBL/GenBank/DDBJ whole genome shotgun (WGS) entry which is preliminary data.</text>
</comment>